<evidence type="ECO:0000313" key="3">
    <source>
        <dbReference type="Proteomes" id="UP001497444"/>
    </source>
</evidence>
<feature type="non-terminal residue" evidence="2">
    <location>
        <position position="1"/>
    </location>
</feature>
<proteinExistence type="predicted"/>
<accession>A0ABP0VS37</accession>
<gene>
    <name evidence="2" type="ORF">CSSPJE1EN1_LOCUS1733</name>
</gene>
<organism evidence="2 3">
    <name type="scientific">Sphagnum jensenii</name>
    <dbReference type="NCBI Taxonomy" id="128206"/>
    <lineage>
        <taxon>Eukaryota</taxon>
        <taxon>Viridiplantae</taxon>
        <taxon>Streptophyta</taxon>
        <taxon>Embryophyta</taxon>
        <taxon>Bryophyta</taxon>
        <taxon>Sphagnophytina</taxon>
        <taxon>Sphagnopsida</taxon>
        <taxon>Sphagnales</taxon>
        <taxon>Sphagnaceae</taxon>
        <taxon>Sphagnum</taxon>
    </lineage>
</organism>
<feature type="region of interest" description="Disordered" evidence="1">
    <location>
        <begin position="1"/>
        <end position="36"/>
    </location>
</feature>
<evidence type="ECO:0000313" key="2">
    <source>
        <dbReference type="EMBL" id="CAK9256255.1"/>
    </source>
</evidence>
<dbReference type="EMBL" id="OZ020096">
    <property type="protein sequence ID" value="CAK9256255.1"/>
    <property type="molecule type" value="Genomic_DNA"/>
</dbReference>
<protein>
    <submittedName>
        <fullName evidence="2">Uncharacterized protein</fullName>
    </submittedName>
</protein>
<sequence>MSTPGASPLQSPGFRHNPKSFNPIAKPPCSSSSSPAHQSAAVLSHCFSFSLSAAFVLCPPLSV</sequence>
<keyword evidence="3" id="KW-1185">Reference proteome</keyword>
<dbReference type="Proteomes" id="UP001497444">
    <property type="component" value="Chromosome 1"/>
</dbReference>
<evidence type="ECO:0000256" key="1">
    <source>
        <dbReference type="SAM" id="MobiDB-lite"/>
    </source>
</evidence>
<name>A0ABP0VS37_9BRYO</name>
<reference evidence="2 3" key="1">
    <citation type="submission" date="2024-02" db="EMBL/GenBank/DDBJ databases">
        <authorList>
            <consortium name="ELIXIR-Norway"/>
            <consortium name="Elixir Norway"/>
        </authorList>
    </citation>
    <scope>NUCLEOTIDE SEQUENCE [LARGE SCALE GENOMIC DNA]</scope>
</reference>
<feature type="compositionally biased region" description="Low complexity" evidence="1">
    <location>
        <begin position="23"/>
        <end position="36"/>
    </location>
</feature>
<feature type="compositionally biased region" description="Polar residues" evidence="1">
    <location>
        <begin position="1"/>
        <end position="10"/>
    </location>
</feature>